<dbReference type="CDD" id="cd01650">
    <property type="entry name" value="RT_nLTR_like"/>
    <property type="match status" value="1"/>
</dbReference>
<dbReference type="InterPro" id="IPR000477">
    <property type="entry name" value="RT_dom"/>
</dbReference>
<dbReference type="Pfam" id="PF00078">
    <property type="entry name" value="RVT_1"/>
    <property type="match status" value="1"/>
</dbReference>
<protein>
    <recommendedName>
        <fullName evidence="1">Reverse transcriptase domain-containing protein</fullName>
    </recommendedName>
</protein>
<reference evidence="2" key="3">
    <citation type="submission" date="2025-09" db="UniProtKB">
        <authorList>
            <consortium name="Ensembl"/>
        </authorList>
    </citation>
    <scope>IDENTIFICATION</scope>
</reference>
<evidence type="ECO:0000259" key="1">
    <source>
        <dbReference type="PROSITE" id="PS50878"/>
    </source>
</evidence>
<dbReference type="InParanoid" id="A0A673A262"/>
<dbReference type="SUPFAM" id="SSF56672">
    <property type="entry name" value="DNA/RNA polymerases"/>
    <property type="match status" value="1"/>
</dbReference>
<dbReference type="Proteomes" id="UP000472271">
    <property type="component" value="Chromosome 16"/>
</dbReference>
<keyword evidence="3" id="KW-1185">Reference proteome</keyword>
<evidence type="ECO:0000313" key="3">
    <source>
        <dbReference type="Proteomes" id="UP000472271"/>
    </source>
</evidence>
<name>A0A673A262_9TELE</name>
<sequence>MIKKSNKKNFATYVVKTGDTVVENTEDIVNIFNDFFVNVGPNLAKDITKWEKDDKTFNFAIENNNSMFLGGVCESEVLEVVRKSKNKKSTDRNSIDMTLIKQVINSILQPFTYICNKSFQTGTFPENMKIAKVIPIYKNGDKHMVSNYRPVSLLPQFSKILEKLFVKRLDDYIDKYRILNDHQYGFRKNRSTSLAVMEFAENIATAVDQKQHTVGVFIDLRKAFDTIDHSILLRKCEMYGIRGVTQNWLKSYLQNRSQYVSIGNTNSQLRNVTCGVPQGSVLGPKLFILYLNDIFMASSKLKFTIFADDTNLLYSGVNMKQILEIVEKELSKLKKWFDVNKLSLNEDKQNLWFLVVLGEVMI</sequence>
<organism evidence="2 3">
    <name type="scientific">Sphaeramia orbicularis</name>
    <name type="common">orbiculate cardinalfish</name>
    <dbReference type="NCBI Taxonomy" id="375764"/>
    <lineage>
        <taxon>Eukaryota</taxon>
        <taxon>Metazoa</taxon>
        <taxon>Chordata</taxon>
        <taxon>Craniata</taxon>
        <taxon>Vertebrata</taxon>
        <taxon>Euteleostomi</taxon>
        <taxon>Actinopterygii</taxon>
        <taxon>Neopterygii</taxon>
        <taxon>Teleostei</taxon>
        <taxon>Neoteleostei</taxon>
        <taxon>Acanthomorphata</taxon>
        <taxon>Gobiaria</taxon>
        <taxon>Kurtiformes</taxon>
        <taxon>Apogonoidei</taxon>
        <taxon>Apogonidae</taxon>
        <taxon>Apogoninae</taxon>
        <taxon>Sphaeramia</taxon>
    </lineage>
</organism>
<reference evidence="2" key="1">
    <citation type="submission" date="2019-06" db="EMBL/GenBank/DDBJ databases">
        <authorList>
            <consortium name="Wellcome Sanger Institute Data Sharing"/>
        </authorList>
    </citation>
    <scope>NUCLEOTIDE SEQUENCE [LARGE SCALE GENOMIC DNA]</scope>
</reference>
<proteinExistence type="predicted"/>
<reference evidence="2" key="2">
    <citation type="submission" date="2025-08" db="UniProtKB">
        <authorList>
            <consortium name="Ensembl"/>
        </authorList>
    </citation>
    <scope>IDENTIFICATION</scope>
</reference>
<dbReference type="PROSITE" id="PS50878">
    <property type="entry name" value="RT_POL"/>
    <property type="match status" value="1"/>
</dbReference>
<feature type="domain" description="Reverse transcriptase" evidence="1">
    <location>
        <begin position="117"/>
        <end position="362"/>
    </location>
</feature>
<evidence type="ECO:0000313" key="2">
    <source>
        <dbReference type="Ensembl" id="ENSSORP00005023319.1"/>
    </source>
</evidence>
<dbReference type="InterPro" id="IPR043502">
    <property type="entry name" value="DNA/RNA_pol_sf"/>
</dbReference>
<dbReference type="Ensembl" id="ENSSORT00005023994.1">
    <property type="protein sequence ID" value="ENSSORP00005023319.1"/>
    <property type="gene ID" value="ENSSORG00005011288.1"/>
</dbReference>
<dbReference type="PANTHER" id="PTHR33332">
    <property type="entry name" value="REVERSE TRANSCRIPTASE DOMAIN-CONTAINING PROTEIN"/>
    <property type="match status" value="1"/>
</dbReference>
<accession>A0A673A262</accession>
<dbReference type="AlphaFoldDB" id="A0A673A262"/>